<keyword evidence="2" id="KW-1185">Reference proteome</keyword>
<comment type="caution">
    <text evidence="1">The sequence shown here is derived from an EMBL/GenBank/DDBJ whole genome shotgun (WGS) entry which is preliminary data.</text>
</comment>
<organism evidence="1 2">
    <name type="scientific">Armillaria luteobubalina</name>
    <dbReference type="NCBI Taxonomy" id="153913"/>
    <lineage>
        <taxon>Eukaryota</taxon>
        <taxon>Fungi</taxon>
        <taxon>Dikarya</taxon>
        <taxon>Basidiomycota</taxon>
        <taxon>Agaricomycotina</taxon>
        <taxon>Agaricomycetes</taxon>
        <taxon>Agaricomycetidae</taxon>
        <taxon>Agaricales</taxon>
        <taxon>Marasmiineae</taxon>
        <taxon>Physalacriaceae</taxon>
        <taxon>Armillaria</taxon>
    </lineage>
</organism>
<dbReference type="AlphaFoldDB" id="A0AA39PBL5"/>
<dbReference type="InterPro" id="IPR005198">
    <property type="entry name" value="Glyco_hydro_76"/>
</dbReference>
<dbReference type="GO" id="GO:0005975">
    <property type="term" value="P:carbohydrate metabolic process"/>
    <property type="evidence" value="ECO:0007669"/>
    <property type="project" value="InterPro"/>
</dbReference>
<evidence type="ECO:0000313" key="2">
    <source>
        <dbReference type="Proteomes" id="UP001175228"/>
    </source>
</evidence>
<evidence type="ECO:0008006" key="3">
    <source>
        <dbReference type="Google" id="ProtNLM"/>
    </source>
</evidence>
<dbReference type="Gene3D" id="1.50.10.20">
    <property type="match status" value="1"/>
</dbReference>
<dbReference type="SUPFAM" id="SSF48208">
    <property type="entry name" value="Six-hairpin glycosidases"/>
    <property type="match status" value="1"/>
</dbReference>
<proteinExistence type="predicted"/>
<name>A0AA39PBL5_9AGAR</name>
<dbReference type="InterPro" id="IPR008928">
    <property type="entry name" value="6-hairpin_glycosidase_sf"/>
</dbReference>
<dbReference type="EMBL" id="JAUEPU010000076">
    <property type="protein sequence ID" value="KAK0481029.1"/>
    <property type="molecule type" value="Genomic_DNA"/>
</dbReference>
<gene>
    <name evidence="1" type="ORF">EDD18DRAFT_800939</name>
</gene>
<accession>A0AA39PBL5</accession>
<sequence>MMLFVKISMVRCHVFKRVYADLVVSCLNFTAGFEHSENSICPAVRMRQFYIWTLFSVSWYSAVAAQDLQPPAAWRSPNITLSREDCINIARAALETAISNLNQSAQFGDNIYESPGRLYAQMAEFDRLTNQTKYKDMLKQYFLLAEFTRPGFLDLFYNLGCEVEYPDFLAFAVTAWTSARRYTISEDEDELGTMDTKQFTYPSSCQGETLTGGTYFASDPYNTNIASTSSGFFFVLSALLAKATSNNTYIDAAVESAHFIQSHLLNISNSVVLGSIEPSPNCAVDASNLVSDCAGSGLFIEGMVVLADIMAYNTSTIDLLRSTIVDVTSNSLWHEVPTVEVITSSRP</sequence>
<dbReference type="Pfam" id="PF03663">
    <property type="entry name" value="Glyco_hydro_76"/>
    <property type="match status" value="1"/>
</dbReference>
<protein>
    <recommendedName>
        <fullName evidence="3">Glycoside hydrolase family 76 protein</fullName>
    </recommendedName>
</protein>
<dbReference type="Proteomes" id="UP001175228">
    <property type="component" value="Unassembled WGS sequence"/>
</dbReference>
<evidence type="ECO:0000313" key="1">
    <source>
        <dbReference type="EMBL" id="KAK0481029.1"/>
    </source>
</evidence>
<reference evidence="1" key="1">
    <citation type="submission" date="2023-06" db="EMBL/GenBank/DDBJ databases">
        <authorList>
            <consortium name="Lawrence Berkeley National Laboratory"/>
            <person name="Ahrendt S."/>
            <person name="Sahu N."/>
            <person name="Indic B."/>
            <person name="Wong-Bajracharya J."/>
            <person name="Merenyi Z."/>
            <person name="Ke H.-M."/>
            <person name="Monk M."/>
            <person name="Kocsube S."/>
            <person name="Drula E."/>
            <person name="Lipzen A."/>
            <person name="Balint B."/>
            <person name="Henrissat B."/>
            <person name="Andreopoulos B."/>
            <person name="Martin F.M."/>
            <person name="Harder C.B."/>
            <person name="Rigling D."/>
            <person name="Ford K.L."/>
            <person name="Foster G.D."/>
            <person name="Pangilinan J."/>
            <person name="Papanicolaou A."/>
            <person name="Barry K."/>
            <person name="LaButti K."/>
            <person name="Viragh M."/>
            <person name="Koriabine M."/>
            <person name="Yan M."/>
            <person name="Riley R."/>
            <person name="Champramary S."/>
            <person name="Plett K.L."/>
            <person name="Tsai I.J."/>
            <person name="Slot J."/>
            <person name="Sipos G."/>
            <person name="Plett J."/>
            <person name="Nagy L.G."/>
            <person name="Grigoriev I.V."/>
        </authorList>
    </citation>
    <scope>NUCLEOTIDE SEQUENCE</scope>
    <source>
        <strain evidence="1">HWK02</strain>
    </source>
</reference>